<evidence type="ECO:0000313" key="4">
    <source>
        <dbReference type="EMBL" id="EEC91106.1"/>
    </source>
</evidence>
<feature type="transmembrane region" description="Helical" evidence="3">
    <location>
        <begin position="12"/>
        <end position="31"/>
    </location>
</feature>
<protein>
    <recommendedName>
        <fullName evidence="6">ECF transporter S component</fullName>
    </recommendedName>
</protein>
<sequence>MIMTNETTKRIAKTALMIALIFVCTFTIKLPNPATGGYTHMGDCMAFLAVLYLGKKDGALAAGLGAALSDLLTGAMIWVLPTFIFKFIMGYIMGVVLEKGNNEKLDWIVGASLGGLCQCFAYTLFKIPLFTAAVAFASIPRLLAQTIMGLVIYAIVANVLAKSKVLSLQGVVA</sequence>
<dbReference type="AlphaFoldDB" id="B7C815"/>
<feature type="transmembrane region" description="Helical" evidence="3">
    <location>
        <begin position="75"/>
        <end position="97"/>
    </location>
</feature>
<dbReference type="PANTHER" id="PTHR37815">
    <property type="entry name" value="UPF0397 PROTEIN BC_2624-RELATED"/>
    <property type="match status" value="1"/>
</dbReference>
<keyword evidence="3" id="KW-0472">Membrane</keyword>
<feature type="transmembrane region" description="Helical" evidence="3">
    <location>
        <begin position="142"/>
        <end position="161"/>
    </location>
</feature>
<evidence type="ECO:0000256" key="2">
    <source>
        <dbReference type="ARBA" id="ARBA00022989"/>
    </source>
</evidence>
<name>B7C815_9FIRM</name>
<dbReference type="eggNOG" id="COG4720">
    <property type="taxonomic scope" value="Bacteria"/>
</dbReference>
<dbReference type="Proteomes" id="UP000004315">
    <property type="component" value="Unassembled WGS sequence"/>
</dbReference>
<dbReference type="PANTHER" id="PTHR37815:SF3">
    <property type="entry name" value="UPF0397 PROTEIN SPR0429"/>
    <property type="match status" value="1"/>
</dbReference>
<reference evidence="4 5" key="2">
    <citation type="submission" date="2008-11" db="EMBL/GenBank/DDBJ databases">
        <title>Draft genome sequence of Eubacterium biforme (DSM 3989).</title>
        <authorList>
            <person name="Sudarsanam P."/>
            <person name="Ley R."/>
            <person name="Guruge J."/>
            <person name="Turnbaugh P.J."/>
            <person name="Mahowald M."/>
            <person name="Liep D."/>
            <person name="Gordon J."/>
        </authorList>
    </citation>
    <scope>NUCLEOTIDE SEQUENCE [LARGE SCALE GENOMIC DNA]</scope>
    <source>
        <strain evidence="4 5">DSM 3989</strain>
    </source>
</reference>
<keyword evidence="1 3" id="KW-0812">Transmembrane</keyword>
<organism evidence="4 5">
    <name type="scientific">Holdemanella biformis DSM 3989</name>
    <dbReference type="NCBI Taxonomy" id="518637"/>
    <lineage>
        <taxon>Bacteria</taxon>
        <taxon>Bacillati</taxon>
        <taxon>Bacillota</taxon>
        <taxon>Erysipelotrichia</taxon>
        <taxon>Erysipelotrichales</taxon>
        <taxon>Erysipelotrichaceae</taxon>
        <taxon>Holdemanella</taxon>
    </lineage>
</organism>
<dbReference type="Pfam" id="PF07155">
    <property type="entry name" value="ECF-ribofla_trS"/>
    <property type="match status" value="1"/>
</dbReference>
<keyword evidence="5" id="KW-1185">Reference proteome</keyword>
<evidence type="ECO:0008006" key="6">
    <source>
        <dbReference type="Google" id="ProtNLM"/>
    </source>
</evidence>
<accession>B7C815</accession>
<dbReference type="HOGENOM" id="CLU_084705_0_1_9"/>
<proteinExistence type="predicted"/>
<dbReference type="STRING" id="518637.EUBIFOR_00318"/>
<gene>
    <name evidence="4" type="ORF">EUBIFOR_00318</name>
</gene>
<dbReference type="Gene3D" id="1.10.1760.20">
    <property type="match status" value="1"/>
</dbReference>
<comment type="caution">
    <text evidence="4">The sequence shown here is derived from an EMBL/GenBank/DDBJ whole genome shotgun (WGS) entry which is preliminary data.</text>
</comment>
<dbReference type="InterPro" id="IPR009825">
    <property type="entry name" value="ECF_substrate-spec-like"/>
</dbReference>
<dbReference type="GO" id="GO:0016020">
    <property type="term" value="C:membrane"/>
    <property type="evidence" value="ECO:0007669"/>
    <property type="project" value="InterPro"/>
</dbReference>
<evidence type="ECO:0000313" key="5">
    <source>
        <dbReference type="Proteomes" id="UP000004315"/>
    </source>
</evidence>
<evidence type="ECO:0000256" key="1">
    <source>
        <dbReference type="ARBA" id="ARBA00022692"/>
    </source>
</evidence>
<reference evidence="4 5" key="1">
    <citation type="submission" date="2008-10" db="EMBL/GenBank/DDBJ databases">
        <authorList>
            <person name="Fulton L."/>
            <person name="Clifton S."/>
            <person name="Fulton B."/>
            <person name="Xu J."/>
            <person name="Minx P."/>
            <person name="Pepin K.H."/>
            <person name="Johnson M."/>
            <person name="Bhonagiri V."/>
            <person name="Nash W.E."/>
            <person name="Mardis E.R."/>
            <person name="Wilson R.K."/>
        </authorList>
    </citation>
    <scope>NUCLEOTIDE SEQUENCE [LARGE SCALE GENOMIC DNA]</scope>
    <source>
        <strain evidence="4 5">DSM 3989</strain>
    </source>
</reference>
<evidence type="ECO:0000256" key="3">
    <source>
        <dbReference type="SAM" id="Phobius"/>
    </source>
</evidence>
<keyword evidence="2 3" id="KW-1133">Transmembrane helix</keyword>
<feature type="transmembrane region" description="Helical" evidence="3">
    <location>
        <begin position="109"/>
        <end position="136"/>
    </location>
</feature>
<dbReference type="EMBL" id="ABYT01000024">
    <property type="protein sequence ID" value="EEC91106.1"/>
    <property type="molecule type" value="Genomic_DNA"/>
</dbReference>